<accession>A0AAD9XVD5</accession>
<dbReference type="AlphaFoldDB" id="A0AAD9XVD5"/>
<organism evidence="3 4">
    <name type="scientific">Colletotrichum kahawae</name>
    <name type="common">Coffee berry disease fungus</name>
    <dbReference type="NCBI Taxonomy" id="34407"/>
    <lineage>
        <taxon>Eukaryota</taxon>
        <taxon>Fungi</taxon>
        <taxon>Dikarya</taxon>
        <taxon>Ascomycota</taxon>
        <taxon>Pezizomycotina</taxon>
        <taxon>Sordariomycetes</taxon>
        <taxon>Hypocreomycetidae</taxon>
        <taxon>Glomerellales</taxon>
        <taxon>Glomerellaceae</taxon>
        <taxon>Colletotrichum</taxon>
        <taxon>Colletotrichum gloeosporioides species complex</taxon>
    </lineage>
</organism>
<comment type="caution">
    <text evidence="3">The sequence shown here is derived from an EMBL/GenBank/DDBJ whole genome shotgun (WGS) entry which is preliminary data.</text>
</comment>
<reference evidence="3" key="1">
    <citation type="submission" date="2023-02" db="EMBL/GenBank/DDBJ databases">
        <title>Colletotrichum kahawae CIFC_Que2 genome sequencing and assembly.</title>
        <authorList>
            <person name="Baroncelli R."/>
        </authorList>
    </citation>
    <scope>NUCLEOTIDE SEQUENCE</scope>
    <source>
        <strain evidence="3">CIFC_Que2</strain>
    </source>
</reference>
<keyword evidence="2" id="KW-0472">Membrane</keyword>
<keyword evidence="4" id="KW-1185">Reference proteome</keyword>
<feature type="transmembrane region" description="Helical" evidence="2">
    <location>
        <begin position="203"/>
        <end position="225"/>
    </location>
</feature>
<keyword evidence="2" id="KW-0812">Transmembrane</keyword>
<gene>
    <name evidence="3" type="ORF">CKAH01_11279</name>
</gene>
<keyword evidence="2" id="KW-1133">Transmembrane helix</keyword>
<evidence type="ECO:0000256" key="1">
    <source>
        <dbReference type="SAM" id="MobiDB-lite"/>
    </source>
</evidence>
<feature type="region of interest" description="Disordered" evidence="1">
    <location>
        <begin position="152"/>
        <end position="197"/>
    </location>
</feature>
<proteinExistence type="predicted"/>
<protein>
    <submittedName>
        <fullName evidence="3">Uncharacterized protein</fullName>
    </submittedName>
</protein>
<evidence type="ECO:0000256" key="2">
    <source>
        <dbReference type="SAM" id="Phobius"/>
    </source>
</evidence>
<feature type="region of interest" description="Disordered" evidence="1">
    <location>
        <begin position="238"/>
        <end position="333"/>
    </location>
</feature>
<feature type="compositionally biased region" description="Polar residues" evidence="1">
    <location>
        <begin position="260"/>
        <end position="274"/>
    </location>
</feature>
<dbReference type="EMBL" id="VYYT01000886">
    <property type="protein sequence ID" value="KAK2728180.1"/>
    <property type="molecule type" value="Genomic_DNA"/>
</dbReference>
<feature type="compositionally biased region" description="Low complexity" evidence="1">
    <location>
        <begin position="158"/>
        <end position="188"/>
    </location>
</feature>
<sequence length="333" mass="35193">MTELNAFISNGTCYHASGKKVDEWLPCGNTAFGQFTCCQRSDMCLSSRACYNARYGVTYLGGCSDPEYKDASCPDKGTFTGQPWARLVYCNGTSEQWVACEQKARPTTLTSADACWCPQTSRTVAFTDSSILENVVQLPTALGGSVIWQPGHVPLPTQPNTTPTGATTQTAASITSTSSASQPTATNTTEEDDGTTMTAGSKVGIGVGVGLGCTVLVAVLIYLFFARRKWQRGDMAELDNTKSEGGNGPNGWGRSPATPAGTTVSELESTTAHQWSDRMELDATPRGSTVDGLDGFGSKSQDYGHFSSVGRPLSVKHPGKGKRTPSPIAELPG</sequence>
<evidence type="ECO:0000313" key="4">
    <source>
        <dbReference type="Proteomes" id="UP001281614"/>
    </source>
</evidence>
<dbReference type="Proteomes" id="UP001281614">
    <property type="component" value="Unassembled WGS sequence"/>
</dbReference>
<name>A0AAD9XVD5_COLKA</name>
<evidence type="ECO:0000313" key="3">
    <source>
        <dbReference type="EMBL" id="KAK2728180.1"/>
    </source>
</evidence>